<evidence type="ECO:0000256" key="13">
    <source>
        <dbReference type="ARBA" id="ARBA00047594"/>
    </source>
</evidence>
<protein>
    <recommendedName>
        <fullName evidence="4 14">Undecaprenyl-diphosphatase</fullName>
        <ecNumber evidence="3 14">3.6.1.27</ecNumber>
    </recommendedName>
    <alternativeName>
        <fullName evidence="12 14">Bacitracin resistance protein</fullName>
    </alternativeName>
    <alternativeName>
        <fullName evidence="11 14">Undecaprenyl pyrophosphate phosphatase</fullName>
    </alternativeName>
</protein>
<proteinExistence type="inferred from homology"/>
<dbReference type="PANTHER" id="PTHR30622:SF4">
    <property type="entry name" value="UNDECAPRENYL-DIPHOSPHATASE"/>
    <property type="match status" value="1"/>
</dbReference>
<dbReference type="Pfam" id="PF02673">
    <property type="entry name" value="BacA"/>
    <property type="match status" value="1"/>
</dbReference>
<evidence type="ECO:0000313" key="16">
    <source>
        <dbReference type="Proteomes" id="UP000265540"/>
    </source>
</evidence>
<sequence length="268" mass="29810">MSVFQAVVLGAVQGLTEFLPISSSGHLVIFPILLNWREQPVVFDTTMHIATACALSVYFWKDIWNIARNFFADFSSFGFALGKYTENGALALKIVVGCIPAGLLGFFFEDAFETYFRSVESVMLFLMAGALLIYFAEKLLKREDNKITYKKSFLIGLFQSLALFPGFSRSGSTISGGMFLGLTRENAARYSFLLSIPIIFAAGFYKLLSTEWTGSDVSFGVLGFGFISSFVVGLAAIKILLEFVKKNTLYVFVVYRIVLFLILSLIIF</sequence>
<keyword evidence="8 14" id="KW-1133">Transmembrane helix</keyword>
<evidence type="ECO:0000256" key="5">
    <source>
        <dbReference type="ARBA" id="ARBA00022475"/>
    </source>
</evidence>
<comment type="subcellular location">
    <subcellularLocation>
        <location evidence="1 14">Cell membrane</location>
        <topology evidence="1 14">Multi-pass membrane protein</topology>
    </subcellularLocation>
</comment>
<feature type="transmembrane region" description="Helical" evidence="14">
    <location>
        <begin position="90"/>
        <end position="108"/>
    </location>
</feature>
<feature type="transmembrane region" description="Helical" evidence="14">
    <location>
        <begin position="114"/>
        <end position="136"/>
    </location>
</feature>
<feature type="transmembrane region" description="Helical" evidence="14">
    <location>
        <begin position="249"/>
        <end position="267"/>
    </location>
</feature>
<keyword evidence="14" id="KW-0961">Cell wall biogenesis/degradation</keyword>
<dbReference type="GO" id="GO:0050380">
    <property type="term" value="F:undecaprenyl-diphosphatase activity"/>
    <property type="evidence" value="ECO:0007669"/>
    <property type="project" value="UniProtKB-UniRule"/>
</dbReference>
<comment type="catalytic activity">
    <reaction evidence="13 14">
        <text>di-trans,octa-cis-undecaprenyl diphosphate + H2O = di-trans,octa-cis-undecaprenyl phosphate + phosphate + H(+)</text>
        <dbReference type="Rhea" id="RHEA:28094"/>
        <dbReference type="ChEBI" id="CHEBI:15377"/>
        <dbReference type="ChEBI" id="CHEBI:15378"/>
        <dbReference type="ChEBI" id="CHEBI:43474"/>
        <dbReference type="ChEBI" id="CHEBI:58405"/>
        <dbReference type="ChEBI" id="CHEBI:60392"/>
        <dbReference type="EC" id="3.6.1.27"/>
    </reaction>
</comment>
<keyword evidence="14" id="KW-0573">Peptidoglycan synthesis</keyword>
<comment type="similarity">
    <text evidence="2 14">Belongs to the UppP family.</text>
</comment>
<dbReference type="GO" id="GO:0005886">
    <property type="term" value="C:plasma membrane"/>
    <property type="evidence" value="ECO:0007669"/>
    <property type="project" value="UniProtKB-SubCell"/>
</dbReference>
<dbReference type="AlphaFoldDB" id="A0A3A4ZL85"/>
<keyword evidence="10 14" id="KW-0046">Antibiotic resistance</keyword>
<evidence type="ECO:0000256" key="12">
    <source>
        <dbReference type="ARBA" id="ARBA00032932"/>
    </source>
</evidence>
<dbReference type="GO" id="GO:0009252">
    <property type="term" value="P:peptidoglycan biosynthetic process"/>
    <property type="evidence" value="ECO:0007669"/>
    <property type="project" value="UniProtKB-KW"/>
</dbReference>
<evidence type="ECO:0000256" key="14">
    <source>
        <dbReference type="HAMAP-Rule" id="MF_01006"/>
    </source>
</evidence>
<feature type="transmembrane region" description="Helical" evidence="14">
    <location>
        <begin position="40"/>
        <end position="60"/>
    </location>
</feature>
<keyword evidence="9 14" id="KW-0472">Membrane</keyword>
<dbReference type="EMBL" id="QZJF01000011">
    <property type="protein sequence ID" value="RJR27460.1"/>
    <property type="molecule type" value="Genomic_DNA"/>
</dbReference>
<evidence type="ECO:0000256" key="3">
    <source>
        <dbReference type="ARBA" id="ARBA00012374"/>
    </source>
</evidence>
<dbReference type="NCBIfam" id="TIGR00753">
    <property type="entry name" value="undec_PP_bacA"/>
    <property type="match status" value="1"/>
</dbReference>
<accession>A0A3A4ZL85</accession>
<evidence type="ECO:0000313" key="15">
    <source>
        <dbReference type="EMBL" id="RJR27460.1"/>
    </source>
</evidence>
<comment type="caution">
    <text evidence="15">The sequence shown here is derived from an EMBL/GenBank/DDBJ whole genome shotgun (WGS) entry which is preliminary data.</text>
</comment>
<comment type="function">
    <text evidence="14">Catalyzes the dephosphorylation of undecaprenyl diphosphate (UPP). Confers resistance to bacitracin.</text>
</comment>
<keyword evidence="6 14" id="KW-0812">Transmembrane</keyword>
<dbReference type="EC" id="3.6.1.27" evidence="3 14"/>
<dbReference type="GO" id="GO:0008360">
    <property type="term" value="P:regulation of cell shape"/>
    <property type="evidence" value="ECO:0007669"/>
    <property type="project" value="UniProtKB-KW"/>
</dbReference>
<dbReference type="HAMAP" id="MF_01006">
    <property type="entry name" value="Undec_diphosphatase"/>
    <property type="match status" value="1"/>
</dbReference>
<evidence type="ECO:0000256" key="6">
    <source>
        <dbReference type="ARBA" id="ARBA00022692"/>
    </source>
</evidence>
<name>A0A3A4ZL85_UNCKA</name>
<reference evidence="15 16" key="1">
    <citation type="journal article" date="2017" name="ISME J.">
        <title>Energy and carbon metabolisms in a deep terrestrial subsurface fluid microbial community.</title>
        <authorList>
            <person name="Momper L."/>
            <person name="Jungbluth S.P."/>
            <person name="Lee M.D."/>
            <person name="Amend J.P."/>
        </authorList>
    </citation>
    <scope>NUCLEOTIDE SEQUENCE [LARGE SCALE GENOMIC DNA]</scope>
    <source>
        <strain evidence="15">SURF_46</strain>
    </source>
</reference>
<feature type="transmembrane region" description="Helical" evidence="14">
    <location>
        <begin position="187"/>
        <end position="205"/>
    </location>
</feature>
<dbReference type="Proteomes" id="UP000265540">
    <property type="component" value="Unassembled WGS sequence"/>
</dbReference>
<gene>
    <name evidence="14 15" type="primary">uppP</name>
    <name evidence="15" type="ORF">C4561_02075</name>
</gene>
<dbReference type="GO" id="GO:0046677">
    <property type="term" value="P:response to antibiotic"/>
    <property type="evidence" value="ECO:0007669"/>
    <property type="project" value="UniProtKB-UniRule"/>
</dbReference>
<comment type="miscellaneous">
    <text evidence="14">Bacitracin is thought to be involved in the inhibition of peptidoglycan synthesis by sequestering undecaprenyl diphosphate, thereby reducing the pool of lipid carrier available.</text>
</comment>
<organism evidence="15 16">
    <name type="scientific">candidate division WWE3 bacterium</name>
    <dbReference type="NCBI Taxonomy" id="2053526"/>
    <lineage>
        <taxon>Bacteria</taxon>
        <taxon>Katanobacteria</taxon>
    </lineage>
</organism>
<evidence type="ECO:0000256" key="8">
    <source>
        <dbReference type="ARBA" id="ARBA00022989"/>
    </source>
</evidence>
<evidence type="ECO:0000256" key="9">
    <source>
        <dbReference type="ARBA" id="ARBA00023136"/>
    </source>
</evidence>
<evidence type="ECO:0000256" key="7">
    <source>
        <dbReference type="ARBA" id="ARBA00022801"/>
    </source>
</evidence>
<evidence type="ECO:0000256" key="11">
    <source>
        <dbReference type="ARBA" id="ARBA00032707"/>
    </source>
</evidence>
<dbReference type="GO" id="GO:0071555">
    <property type="term" value="P:cell wall organization"/>
    <property type="evidence" value="ECO:0007669"/>
    <property type="project" value="UniProtKB-KW"/>
</dbReference>
<evidence type="ECO:0000256" key="10">
    <source>
        <dbReference type="ARBA" id="ARBA00023251"/>
    </source>
</evidence>
<evidence type="ECO:0000256" key="2">
    <source>
        <dbReference type="ARBA" id="ARBA00010621"/>
    </source>
</evidence>
<dbReference type="InterPro" id="IPR003824">
    <property type="entry name" value="UppP"/>
</dbReference>
<dbReference type="PANTHER" id="PTHR30622">
    <property type="entry name" value="UNDECAPRENYL-DIPHOSPHATASE"/>
    <property type="match status" value="1"/>
</dbReference>
<feature type="transmembrane region" description="Helical" evidence="14">
    <location>
        <begin position="217"/>
        <end position="237"/>
    </location>
</feature>
<keyword evidence="5 14" id="KW-1003">Cell membrane</keyword>
<evidence type="ECO:0000256" key="4">
    <source>
        <dbReference type="ARBA" id="ARBA00021581"/>
    </source>
</evidence>
<keyword evidence="14" id="KW-0133">Cell shape</keyword>
<evidence type="ECO:0000256" key="1">
    <source>
        <dbReference type="ARBA" id="ARBA00004651"/>
    </source>
</evidence>
<keyword evidence="7 14" id="KW-0378">Hydrolase</keyword>